<evidence type="ECO:0000256" key="2">
    <source>
        <dbReference type="ARBA" id="ARBA00008163"/>
    </source>
</evidence>
<keyword evidence="3" id="KW-1134">Transmembrane beta strand</keyword>
<accession>A0A6I6JZN6</accession>
<dbReference type="SUPFAM" id="SSF56935">
    <property type="entry name" value="Porins"/>
    <property type="match status" value="1"/>
</dbReference>
<keyword evidence="5" id="KW-0732">Signal</keyword>
<evidence type="ECO:0000256" key="7">
    <source>
        <dbReference type="ARBA" id="ARBA00023237"/>
    </source>
</evidence>
<dbReference type="PANTHER" id="PTHR35093:SF8">
    <property type="entry name" value="OUTER MEMBRANE PROTEIN NMB0088-RELATED"/>
    <property type="match status" value="1"/>
</dbReference>
<comment type="similarity">
    <text evidence="2">Belongs to the OmpP1/FadL family.</text>
</comment>
<dbReference type="InterPro" id="IPR005017">
    <property type="entry name" value="OMPP1/FadL/TodX"/>
</dbReference>
<dbReference type="Pfam" id="PF03349">
    <property type="entry name" value="Toluene_X"/>
    <property type="match status" value="1"/>
</dbReference>
<evidence type="ECO:0000256" key="6">
    <source>
        <dbReference type="ARBA" id="ARBA00023136"/>
    </source>
</evidence>
<evidence type="ECO:0000256" key="5">
    <source>
        <dbReference type="ARBA" id="ARBA00022729"/>
    </source>
</evidence>
<dbReference type="Proteomes" id="UP000428260">
    <property type="component" value="Chromosome"/>
</dbReference>
<dbReference type="AlphaFoldDB" id="A0A6I6JZN6"/>
<dbReference type="KEGG" id="mcos:GM418_24155"/>
<evidence type="ECO:0000256" key="4">
    <source>
        <dbReference type="ARBA" id="ARBA00022692"/>
    </source>
</evidence>
<evidence type="ECO:0000256" key="1">
    <source>
        <dbReference type="ARBA" id="ARBA00004571"/>
    </source>
</evidence>
<proteinExistence type="inferred from homology"/>
<dbReference type="EMBL" id="CP046401">
    <property type="protein sequence ID" value="QGY46640.1"/>
    <property type="molecule type" value="Genomic_DNA"/>
</dbReference>
<keyword evidence="9" id="KW-1185">Reference proteome</keyword>
<evidence type="ECO:0000256" key="3">
    <source>
        <dbReference type="ARBA" id="ARBA00022452"/>
    </source>
</evidence>
<reference evidence="8 9" key="1">
    <citation type="submission" date="2019-11" db="EMBL/GenBank/DDBJ databases">
        <authorList>
            <person name="Zheng R.K."/>
            <person name="Sun C.M."/>
        </authorList>
    </citation>
    <scope>NUCLEOTIDE SEQUENCE [LARGE SCALE GENOMIC DNA]</scope>
    <source>
        <strain evidence="8 9">WC007</strain>
    </source>
</reference>
<keyword evidence="4" id="KW-0812">Transmembrane</keyword>
<comment type="subcellular location">
    <subcellularLocation>
        <location evidence="1">Cell outer membrane</location>
        <topology evidence="1">Multi-pass membrane protein</topology>
    </subcellularLocation>
</comment>
<protein>
    <recommendedName>
        <fullName evidence="10">Hemin receptor</fullName>
    </recommendedName>
</protein>
<dbReference type="GO" id="GO:0009279">
    <property type="term" value="C:cell outer membrane"/>
    <property type="evidence" value="ECO:0007669"/>
    <property type="project" value="UniProtKB-SubCell"/>
</dbReference>
<gene>
    <name evidence="8" type="ORF">GM418_24155</name>
</gene>
<evidence type="ECO:0000313" key="8">
    <source>
        <dbReference type="EMBL" id="QGY46640.1"/>
    </source>
</evidence>
<dbReference type="GO" id="GO:0015483">
    <property type="term" value="F:long-chain fatty acid transporting porin activity"/>
    <property type="evidence" value="ECO:0007669"/>
    <property type="project" value="TreeGrafter"/>
</dbReference>
<keyword evidence="6" id="KW-0472">Membrane</keyword>
<dbReference type="Gene3D" id="2.40.160.60">
    <property type="entry name" value="Outer membrane protein transport protein (OMPP1/FadL/TodX)"/>
    <property type="match status" value="1"/>
</dbReference>
<sequence>MTSKLIQTKFIFAMKKYLSILAIAILVPFFGGAQDLADALRYSNFQVQGTARSGGMGNAFGALGGDFTSVSINPAGLGVYRSGELALTPTFGQTSVETSYLGTSMSDEKFKFSFNNISYVTAIPTSNRSESGIISVNVGIGYNRLKDFNSNAIALGHNAQSSLLDNIASNANQGNWSDYYEELAWNTDLLLQDDDGVYWHDLEEGGYGQSQQKSITRQGSIDEYTLAVGLNFNHKFYLGASVGITDIYYKENSTLIEWDDNNDINYFNELQFDNKLRTTGNGYNVKLGVIFRPTNEIRLGASVHTPTFYNLHDVFDTKMSSSITYDDGSTENYTALPDYIKEYDYDLETPLRATLSAAFVVAKQGLLSIDYEYVDYGSASLRRGGDGYDFVSENQEITEAYRAVGNLRLGGEYRLTNAFSLRAGYELYPSAYNDEAFGASQPNADSKLNIYSAGLGYRNGGFYFDMAYRYYDMLAYDMLYPAPVTSNYADPAMAEFNTVKNRLLFTFGFKF</sequence>
<evidence type="ECO:0000313" key="9">
    <source>
        <dbReference type="Proteomes" id="UP000428260"/>
    </source>
</evidence>
<keyword evidence="7" id="KW-0998">Cell outer membrane</keyword>
<name>A0A6I6JZN6_9BACT</name>
<evidence type="ECO:0008006" key="10">
    <source>
        <dbReference type="Google" id="ProtNLM"/>
    </source>
</evidence>
<organism evidence="8 9">
    <name type="scientific">Maribellus comscasis</name>
    <dbReference type="NCBI Taxonomy" id="2681766"/>
    <lineage>
        <taxon>Bacteria</taxon>
        <taxon>Pseudomonadati</taxon>
        <taxon>Bacteroidota</taxon>
        <taxon>Bacteroidia</taxon>
        <taxon>Marinilabiliales</taxon>
        <taxon>Prolixibacteraceae</taxon>
        <taxon>Maribellus</taxon>
    </lineage>
</organism>
<dbReference type="PANTHER" id="PTHR35093">
    <property type="entry name" value="OUTER MEMBRANE PROTEIN NMB0088-RELATED"/>
    <property type="match status" value="1"/>
</dbReference>